<evidence type="ECO:0000256" key="5">
    <source>
        <dbReference type="ARBA" id="ARBA00031841"/>
    </source>
</evidence>
<organism evidence="6 7">
    <name type="scientific">Moraxella pluranimalium</name>
    <dbReference type="NCBI Taxonomy" id="470453"/>
    <lineage>
        <taxon>Bacteria</taxon>
        <taxon>Pseudomonadati</taxon>
        <taxon>Pseudomonadota</taxon>
        <taxon>Gammaproteobacteria</taxon>
        <taxon>Moraxellales</taxon>
        <taxon>Moraxellaceae</taxon>
        <taxon>Moraxella</taxon>
    </lineage>
</organism>
<dbReference type="GO" id="GO:0005829">
    <property type="term" value="C:cytosol"/>
    <property type="evidence" value="ECO:0007669"/>
    <property type="project" value="TreeGrafter"/>
</dbReference>
<protein>
    <recommendedName>
        <fullName evidence="3">Large ribosomal RNA subunit accumulation protein YceD</fullName>
    </recommendedName>
    <alternativeName>
        <fullName evidence="5">23S rRNA accumulation protein YceD</fullName>
    </alternativeName>
</protein>
<evidence type="ECO:0000313" key="6">
    <source>
        <dbReference type="EMBL" id="OOS22146.1"/>
    </source>
</evidence>
<comment type="caution">
    <text evidence="6">The sequence shown here is derived from an EMBL/GenBank/DDBJ whole genome shotgun (WGS) entry which is preliminary data.</text>
</comment>
<dbReference type="GO" id="GO:0042254">
    <property type="term" value="P:ribosome biogenesis"/>
    <property type="evidence" value="ECO:0007669"/>
    <property type="project" value="UniProtKB-KW"/>
</dbReference>
<evidence type="ECO:0000256" key="1">
    <source>
        <dbReference type="ARBA" id="ARBA00002868"/>
    </source>
</evidence>
<dbReference type="PANTHER" id="PTHR38099:SF1">
    <property type="entry name" value="LARGE RIBOSOMAL RNA SUBUNIT ACCUMULATION PROTEIN YCED"/>
    <property type="match status" value="1"/>
</dbReference>
<evidence type="ECO:0000256" key="3">
    <source>
        <dbReference type="ARBA" id="ARBA00015716"/>
    </source>
</evidence>
<dbReference type="EMBL" id="MUYU01000029">
    <property type="protein sequence ID" value="OOS22146.1"/>
    <property type="molecule type" value="Genomic_DNA"/>
</dbReference>
<keyword evidence="7" id="KW-1185">Reference proteome</keyword>
<comment type="similarity">
    <text evidence="2">Belongs to the DUF177 domain family.</text>
</comment>
<sequence length="183" mass="20216">MTTMTHTHKHPDNQTLPNNILLEKWADIGFHWQGEIAIDELPRLNEQTVGGGPLQVVFDLAKQDGILWLDYQVSGSANVGCQRCLDPFAIDLSGEYRLALLNDDSEIGLVDGAEYVLIDELGESARRLLPVKDLLEDELILALPLSPRHADCEMLVESVGDEIEEETQENPFAALAALKGKLS</sequence>
<comment type="function">
    <text evidence="1">Plays a role in synthesis, processing and/or stability of 23S rRNA.</text>
</comment>
<dbReference type="Pfam" id="PF02620">
    <property type="entry name" value="YceD"/>
    <property type="match status" value="1"/>
</dbReference>
<reference evidence="6 7" key="1">
    <citation type="submission" date="2017-02" db="EMBL/GenBank/DDBJ databases">
        <title>Draft genome sequence of Moraxella pluranimalium CCUG 54913T type strain.</title>
        <authorList>
            <person name="Salva-Serra F."/>
            <person name="Engstrom-Jakobsson H."/>
            <person name="Thorell K."/>
            <person name="Jaen-Luchoro D."/>
            <person name="Gonzales-Siles L."/>
            <person name="Karlsson R."/>
            <person name="Yazdan S."/>
            <person name="Boulund F."/>
            <person name="Johnning A."/>
            <person name="Engstrand L."/>
            <person name="Kristiansson E."/>
            <person name="Moore E."/>
        </authorList>
    </citation>
    <scope>NUCLEOTIDE SEQUENCE [LARGE SCALE GENOMIC DNA]</scope>
    <source>
        <strain evidence="6 7">CCUG 54913</strain>
    </source>
</reference>
<proteinExistence type="inferred from homology"/>
<evidence type="ECO:0000256" key="4">
    <source>
        <dbReference type="ARBA" id="ARBA00022517"/>
    </source>
</evidence>
<dbReference type="Proteomes" id="UP000189800">
    <property type="component" value="Unassembled WGS sequence"/>
</dbReference>
<name>A0A1T0CIF8_9GAMM</name>
<dbReference type="InterPro" id="IPR039255">
    <property type="entry name" value="YceD_bac"/>
</dbReference>
<evidence type="ECO:0000256" key="2">
    <source>
        <dbReference type="ARBA" id="ARBA00010740"/>
    </source>
</evidence>
<dbReference type="AlphaFoldDB" id="A0A1T0CIF8"/>
<dbReference type="PANTHER" id="PTHR38099">
    <property type="entry name" value="LARGE RIBOSOMAL RNA SUBUNIT ACCUMULATION PROTEIN YCED"/>
    <property type="match status" value="1"/>
</dbReference>
<dbReference type="STRING" id="470453.B0680_09695"/>
<keyword evidence="4" id="KW-0690">Ribosome biogenesis</keyword>
<evidence type="ECO:0000313" key="7">
    <source>
        <dbReference type="Proteomes" id="UP000189800"/>
    </source>
</evidence>
<gene>
    <name evidence="6" type="ORF">B0680_09695</name>
</gene>
<dbReference type="InterPro" id="IPR003772">
    <property type="entry name" value="YceD"/>
</dbReference>
<accession>A0A1T0CIF8</accession>